<keyword evidence="2" id="KW-1185">Reference proteome</keyword>
<evidence type="ECO:0000313" key="1">
    <source>
        <dbReference type="EMBL" id="MFD1657279.1"/>
    </source>
</evidence>
<dbReference type="Proteomes" id="UP001597261">
    <property type="component" value="Unassembled WGS sequence"/>
</dbReference>
<name>A0ABW4IKS1_9ACTN</name>
<gene>
    <name evidence="1" type="ORF">ACFSL4_03275</name>
</gene>
<dbReference type="RefSeq" id="WP_381078157.1">
    <property type="nucleotide sequence ID" value="NZ_JBHUDX010000008.1"/>
</dbReference>
<evidence type="ECO:0000313" key="2">
    <source>
        <dbReference type="Proteomes" id="UP001597261"/>
    </source>
</evidence>
<sequence>MDGQIRFGRLRYLWEIERQGRVPGHASFAYHNLSIKHRPYDQAALGPEVAPGPYPAARFLEVAEDGAEELRQALGLIEASARADAVPPRPEVRGGTARNR</sequence>
<comment type="caution">
    <text evidence="1">The sequence shown here is derived from an EMBL/GenBank/DDBJ whole genome shotgun (WGS) entry which is preliminary data.</text>
</comment>
<reference evidence="2" key="1">
    <citation type="journal article" date="2019" name="Int. J. Syst. Evol. Microbiol.">
        <title>The Global Catalogue of Microorganisms (GCM) 10K type strain sequencing project: providing services to taxonomists for standard genome sequencing and annotation.</title>
        <authorList>
            <consortium name="The Broad Institute Genomics Platform"/>
            <consortium name="The Broad Institute Genome Sequencing Center for Infectious Disease"/>
            <person name="Wu L."/>
            <person name="Ma J."/>
        </authorList>
    </citation>
    <scope>NUCLEOTIDE SEQUENCE [LARGE SCALE GENOMIC DNA]</scope>
    <source>
        <strain evidence="2">CGMCC 1.12470</strain>
    </source>
</reference>
<dbReference type="EMBL" id="JBHUDX010000008">
    <property type="protein sequence ID" value="MFD1657279.1"/>
    <property type="molecule type" value="Genomic_DNA"/>
</dbReference>
<organism evidence="1 2">
    <name type="scientific">Streptomyces caeni</name>
    <dbReference type="NCBI Taxonomy" id="2307231"/>
    <lineage>
        <taxon>Bacteria</taxon>
        <taxon>Bacillati</taxon>
        <taxon>Actinomycetota</taxon>
        <taxon>Actinomycetes</taxon>
        <taxon>Kitasatosporales</taxon>
        <taxon>Streptomycetaceae</taxon>
        <taxon>Streptomyces</taxon>
    </lineage>
</organism>
<proteinExistence type="predicted"/>
<accession>A0ABW4IKS1</accession>
<protein>
    <submittedName>
        <fullName evidence="1">Uncharacterized protein</fullName>
    </submittedName>
</protein>